<feature type="transmembrane region" description="Helical" evidence="1">
    <location>
        <begin position="12"/>
        <end position="33"/>
    </location>
</feature>
<evidence type="ECO:0000313" key="2">
    <source>
        <dbReference type="EMBL" id="GGK07932.1"/>
    </source>
</evidence>
<sequence length="124" mass="14317">MPVNLPAKHIYMLNLISGILFFLASTITSLMTAANFQTLLVLTIIVIIYWILAVTLTGLYKTSRNMKQIHLKTLISIVIIMVVFAIQQLMFIKIPFSASFVFFAFSLVFLILLHIMYFRLRFHD</sequence>
<comment type="caution">
    <text evidence="2">The sequence shown here is derived from an EMBL/GenBank/DDBJ whole genome shotgun (WGS) entry which is preliminary data.</text>
</comment>
<protein>
    <submittedName>
        <fullName evidence="2">Uncharacterized protein</fullName>
    </submittedName>
</protein>
<dbReference type="EMBL" id="BMNQ01000079">
    <property type="protein sequence ID" value="GGK07932.1"/>
    <property type="molecule type" value="Genomic_DNA"/>
</dbReference>
<keyword evidence="1" id="KW-0472">Membrane</keyword>
<feature type="transmembrane region" description="Helical" evidence="1">
    <location>
        <begin position="39"/>
        <end position="59"/>
    </location>
</feature>
<reference evidence="2" key="2">
    <citation type="submission" date="2020-09" db="EMBL/GenBank/DDBJ databases">
        <authorList>
            <person name="Sun Q."/>
            <person name="Ohkuma M."/>
        </authorList>
    </citation>
    <scope>NUCLEOTIDE SEQUENCE</scope>
    <source>
        <strain evidence="2">JCM 12580</strain>
    </source>
</reference>
<keyword evidence="1" id="KW-1133">Transmembrane helix</keyword>
<evidence type="ECO:0000256" key="1">
    <source>
        <dbReference type="SAM" id="Phobius"/>
    </source>
</evidence>
<dbReference type="RefSeq" id="WP_188634216.1">
    <property type="nucleotide sequence ID" value="NZ_BMNQ01000079.1"/>
</dbReference>
<keyword evidence="3" id="KW-1185">Reference proteome</keyword>
<keyword evidence="1" id="KW-0812">Transmembrane</keyword>
<feature type="transmembrane region" description="Helical" evidence="1">
    <location>
        <begin position="71"/>
        <end position="90"/>
    </location>
</feature>
<organism evidence="2 3">
    <name type="scientific">Lentibacillus kapialis</name>
    <dbReference type="NCBI Taxonomy" id="340214"/>
    <lineage>
        <taxon>Bacteria</taxon>
        <taxon>Bacillati</taxon>
        <taxon>Bacillota</taxon>
        <taxon>Bacilli</taxon>
        <taxon>Bacillales</taxon>
        <taxon>Bacillaceae</taxon>
        <taxon>Lentibacillus</taxon>
    </lineage>
</organism>
<feature type="transmembrane region" description="Helical" evidence="1">
    <location>
        <begin position="96"/>
        <end position="118"/>
    </location>
</feature>
<accession>A0A917Q1Y4</accession>
<gene>
    <name evidence="2" type="ORF">GCM10007063_33050</name>
</gene>
<dbReference type="AlphaFoldDB" id="A0A917Q1Y4"/>
<evidence type="ECO:0000313" key="3">
    <source>
        <dbReference type="Proteomes" id="UP000658382"/>
    </source>
</evidence>
<name>A0A917Q1Y4_9BACI</name>
<proteinExistence type="predicted"/>
<dbReference type="Proteomes" id="UP000658382">
    <property type="component" value="Unassembled WGS sequence"/>
</dbReference>
<reference evidence="2" key="1">
    <citation type="journal article" date="2014" name="Int. J. Syst. Evol. Microbiol.">
        <title>Complete genome sequence of Corynebacterium casei LMG S-19264T (=DSM 44701T), isolated from a smear-ripened cheese.</title>
        <authorList>
            <consortium name="US DOE Joint Genome Institute (JGI-PGF)"/>
            <person name="Walter F."/>
            <person name="Albersmeier A."/>
            <person name="Kalinowski J."/>
            <person name="Ruckert C."/>
        </authorList>
    </citation>
    <scope>NUCLEOTIDE SEQUENCE</scope>
    <source>
        <strain evidence="2">JCM 12580</strain>
    </source>
</reference>